<organism evidence="2 3">
    <name type="scientific">Aldrovandia affinis</name>
    <dbReference type="NCBI Taxonomy" id="143900"/>
    <lineage>
        <taxon>Eukaryota</taxon>
        <taxon>Metazoa</taxon>
        <taxon>Chordata</taxon>
        <taxon>Craniata</taxon>
        <taxon>Vertebrata</taxon>
        <taxon>Euteleostomi</taxon>
        <taxon>Actinopterygii</taxon>
        <taxon>Neopterygii</taxon>
        <taxon>Teleostei</taxon>
        <taxon>Notacanthiformes</taxon>
        <taxon>Halosauridae</taxon>
        <taxon>Aldrovandia</taxon>
    </lineage>
</organism>
<protein>
    <submittedName>
        <fullName evidence="2">Uncharacterized protein</fullName>
    </submittedName>
</protein>
<proteinExistence type="predicted"/>
<dbReference type="Proteomes" id="UP001221898">
    <property type="component" value="Unassembled WGS sequence"/>
</dbReference>
<evidence type="ECO:0000313" key="3">
    <source>
        <dbReference type="Proteomes" id="UP001221898"/>
    </source>
</evidence>
<evidence type="ECO:0000256" key="1">
    <source>
        <dbReference type="SAM" id="MobiDB-lite"/>
    </source>
</evidence>
<reference evidence="2" key="1">
    <citation type="journal article" date="2023" name="Science">
        <title>Genome structures resolve the early diversification of teleost fishes.</title>
        <authorList>
            <person name="Parey E."/>
            <person name="Louis A."/>
            <person name="Montfort J."/>
            <person name="Bouchez O."/>
            <person name="Roques C."/>
            <person name="Iampietro C."/>
            <person name="Lluch J."/>
            <person name="Castinel A."/>
            <person name="Donnadieu C."/>
            <person name="Desvignes T."/>
            <person name="Floi Bucao C."/>
            <person name="Jouanno E."/>
            <person name="Wen M."/>
            <person name="Mejri S."/>
            <person name="Dirks R."/>
            <person name="Jansen H."/>
            <person name="Henkel C."/>
            <person name="Chen W.J."/>
            <person name="Zahm M."/>
            <person name="Cabau C."/>
            <person name="Klopp C."/>
            <person name="Thompson A.W."/>
            <person name="Robinson-Rechavi M."/>
            <person name="Braasch I."/>
            <person name="Lecointre G."/>
            <person name="Bobe J."/>
            <person name="Postlethwait J.H."/>
            <person name="Berthelot C."/>
            <person name="Roest Crollius H."/>
            <person name="Guiguen Y."/>
        </authorList>
    </citation>
    <scope>NUCLEOTIDE SEQUENCE</scope>
    <source>
        <strain evidence="2">NC1722</strain>
    </source>
</reference>
<gene>
    <name evidence="2" type="ORF">AAFF_G00351620</name>
</gene>
<dbReference type="AlphaFoldDB" id="A0AAD7SJ96"/>
<evidence type="ECO:0000313" key="2">
    <source>
        <dbReference type="EMBL" id="KAJ8403390.1"/>
    </source>
</evidence>
<sequence length="82" mass="9158">MEIELLSFTVRRSDSEGERSPSGACPPWTSPETSSKWAVWDSRSSNNKPLFVNLPFPCQRDLVLPVPRKPGLKPLKSFSDVA</sequence>
<name>A0AAD7SJ96_9TELE</name>
<accession>A0AAD7SJ96</accession>
<feature type="region of interest" description="Disordered" evidence="1">
    <location>
        <begin position="12"/>
        <end position="34"/>
    </location>
</feature>
<dbReference type="EMBL" id="JAINUG010000058">
    <property type="protein sequence ID" value="KAJ8403390.1"/>
    <property type="molecule type" value="Genomic_DNA"/>
</dbReference>
<comment type="caution">
    <text evidence="2">The sequence shown here is derived from an EMBL/GenBank/DDBJ whole genome shotgun (WGS) entry which is preliminary data.</text>
</comment>
<keyword evidence="3" id="KW-1185">Reference proteome</keyword>